<dbReference type="CDD" id="cd00009">
    <property type="entry name" value="AAA"/>
    <property type="match status" value="1"/>
</dbReference>
<dbReference type="Gene3D" id="3.40.50.300">
    <property type="entry name" value="P-loop containing nucleotide triphosphate hydrolases"/>
    <property type="match status" value="1"/>
</dbReference>
<keyword evidence="5" id="KW-0547">Nucleotide-binding</keyword>
<dbReference type="Pfam" id="PF12002">
    <property type="entry name" value="MgsA_C"/>
    <property type="match status" value="1"/>
</dbReference>
<keyword evidence="4" id="KW-0235">DNA replication</keyword>
<accession>A0A7X8YFN1</accession>
<evidence type="ECO:0000256" key="4">
    <source>
        <dbReference type="ARBA" id="ARBA00022705"/>
    </source>
</evidence>
<dbReference type="FunFam" id="1.10.8.60:FF:000029">
    <property type="entry name" value="Replication-associated recombination protein A"/>
    <property type="match status" value="1"/>
</dbReference>
<sequence>MELFDIDKNSAPLAERMRPQTLDEILGQEQILSKGTLLYRAIQADLLSSTILWGPPGTGKTTIAKIIANMTKAHFAELNATHSGKSDIANVVDGAQHRLAMQNQKTILFIDEIHRFNKAQQDTLLPHVERGIVILIGATTENPYYELNDALISRSRIFRLNPLGEAQIQQLLKRALTQDSILKQQPIHLSSKAREHFAHAANGDVRNALNALELASLTTEKTKGKIEITLSVAEECIQQKALRYDKNGDSHYDTISAYILSVRGSDVDAALYYMLQMLEAGEDPKFIARRLIVCASEEVGMADPQALVIASHAAHIVEFVGMPECLYALAQATIYVTSVPKSDSVYQAIQRVKQDIHSTNVKAIPLHIRDFLNRHTEKTGNGKGYKNAHHYQNHFVHQQYLPDELVGRSYYRPNSLGKEKYFDQWLQYIKQSPDSKET</sequence>
<comment type="function">
    <text evidence="1">DNA-dependent ATPase that plays important roles in cellular responses to stalled DNA replication processes.</text>
</comment>
<dbReference type="Pfam" id="PF16193">
    <property type="entry name" value="AAA_assoc_2"/>
    <property type="match status" value="1"/>
</dbReference>
<dbReference type="GO" id="GO:0003677">
    <property type="term" value="F:DNA binding"/>
    <property type="evidence" value="ECO:0007669"/>
    <property type="project" value="InterPro"/>
</dbReference>
<dbReference type="EMBL" id="JABAIK010000002">
    <property type="protein sequence ID" value="NLS11725.1"/>
    <property type="molecule type" value="Genomic_DNA"/>
</dbReference>
<dbReference type="SMART" id="SM00382">
    <property type="entry name" value="AAA"/>
    <property type="match status" value="1"/>
</dbReference>
<dbReference type="GO" id="GO:0016887">
    <property type="term" value="F:ATP hydrolysis activity"/>
    <property type="evidence" value="ECO:0007669"/>
    <property type="project" value="InterPro"/>
</dbReference>
<evidence type="ECO:0000256" key="5">
    <source>
        <dbReference type="ARBA" id="ARBA00022741"/>
    </source>
</evidence>
<dbReference type="SUPFAM" id="SSF48019">
    <property type="entry name" value="post-AAA+ oligomerization domain-like"/>
    <property type="match status" value="1"/>
</dbReference>
<dbReference type="InterPro" id="IPR032423">
    <property type="entry name" value="AAA_assoc_2"/>
</dbReference>
<evidence type="ECO:0000256" key="1">
    <source>
        <dbReference type="ARBA" id="ARBA00002393"/>
    </source>
</evidence>
<dbReference type="GO" id="GO:0008047">
    <property type="term" value="F:enzyme activator activity"/>
    <property type="evidence" value="ECO:0007669"/>
    <property type="project" value="TreeGrafter"/>
</dbReference>
<dbReference type="Gene3D" id="1.20.272.10">
    <property type="match status" value="1"/>
</dbReference>
<dbReference type="FunFam" id="3.40.50.300:FF:000137">
    <property type="entry name" value="Replication-associated recombination protein A"/>
    <property type="match status" value="1"/>
</dbReference>
<dbReference type="Gene3D" id="1.10.8.60">
    <property type="match status" value="1"/>
</dbReference>
<evidence type="ECO:0000313" key="8">
    <source>
        <dbReference type="EMBL" id="NLS11725.1"/>
    </source>
</evidence>
<keyword evidence="9" id="KW-1185">Reference proteome</keyword>
<dbReference type="InterPro" id="IPR021886">
    <property type="entry name" value="MgsA_C"/>
</dbReference>
<proteinExistence type="inferred from homology"/>
<dbReference type="GO" id="GO:0000731">
    <property type="term" value="P:DNA synthesis involved in DNA repair"/>
    <property type="evidence" value="ECO:0007669"/>
    <property type="project" value="TreeGrafter"/>
</dbReference>
<comment type="similarity">
    <text evidence="2">Belongs to the AAA ATPase family. RarA/MGS1/WRNIP1 subfamily.</text>
</comment>
<dbReference type="PANTHER" id="PTHR13779:SF7">
    <property type="entry name" value="ATPASE WRNIP1"/>
    <property type="match status" value="1"/>
</dbReference>
<gene>
    <name evidence="8" type="ORF">HGP28_02330</name>
</gene>
<dbReference type="FunFam" id="1.20.272.10:FF:000001">
    <property type="entry name" value="Putative AAA family ATPase"/>
    <property type="match status" value="1"/>
</dbReference>
<dbReference type="InterPro" id="IPR003593">
    <property type="entry name" value="AAA+_ATPase"/>
</dbReference>
<evidence type="ECO:0000256" key="2">
    <source>
        <dbReference type="ARBA" id="ARBA00008959"/>
    </source>
</evidence>
<evidence type="ECO:0000256" key="3">
    <source>
        <dbReference type="ARBA" id="ARBA00020776"/>
    </source>
</evidence>
<feature type="domain" description="AAA+ ATPase" evidence="7">
    <location>
        <begin position="46"/>
        <end position="163"/>
    </location>
</feature>
<dbReference type="Pfam" id="PF00004">
    <property type="entry name" value="AAA"/>
    <property type="match status" value="1"/>
</dbReference>
<dbReference type="Gene3D" id="1.10.3710.10">
    <property type="entry name" value="DNA polymerase III clamp loader subunits, C-terminal domain"/>
    <property type="match status" value="1"/>
</dbReference>
<evidence type="ECO:0000256" key="6">
    <source>
        <dbReference type="ARBA" id="ARBA00022840"/>
    </source>
</evidence>
<dbReference type="GO" id="GO:0005524">
    <property type="term" value="F:ATP binding"/>
    <property type="evidence" value="ECO:0007669"/>
    <property type="project" value="UniProtKB-KW"/>
</dbReference>
<dbReference type="SUPFAM" id="SSF52540">
    <property type="entry name" value="P-loop containing nucleoside triphosphate hydrolases"/>
    <property type="match status" value="1"/>
</dbReference>
<evidence type="ECO:0000259" key="7">
    <source>
        <dbReference type="SMART" id="SM00382"/>
    </source>
</evidence>
<dbReference type="InterPro" id="IPR027417">
    <property type="entry name" value="P-loop_NTPase"/>
</dbReference>
<protein>
    <recommendedName>
        <fullName evidence="3">Replication-associated recombination protein A</fullName>
    </recommendedName>
</protein>
<dbReference type="GO" id="GO:0006261">
    <property type="term" value="P:DNA-templated DNA replication"/>
    <property type="evidence" value="ECO:0007669"/>
    <property type="project" value="TreeGrafter"/>
</dbReference>
<name>A0A7X8YFN1_9VIBR</name>
<dbReference type="PANTHER" id="PTHR13779">
    <property type="entry name" value="WERNER HELICASE-INTERACTING PROTEIN 1 FAMILY MEMBER"/>
    <property type="match status" value="1"/>
</dbReference>
<dbReference type="CDD" id="cd18139">
    <property type="entry name" value="HLD_clamp_RarA"/>
    <property type="match status" value="1"/>
</dbReference>
<dbReference type="AlphaFoldDB" id="A0A7X8YFN1"/>
<comment type="caution">
    <text evidence="8">The sequence shown here is derived from an EMBL/GenBank/DDBJ whole genome shotgun (WGS) entry which is preliminary data.</text>
</comment>
<dbReference type="InterPro" id="IPR051314">
    <property type="entry name" value="AAA_ATPase_RarA/MGS1/WRNIP1"/>
</dbReference>
<dbReference type="RefSeq" id="WP_168834838.1">
    <property type="nucleotide sequence ID" value="NZ_JABAIK010000002.1"/>
</dbReference>
<dbReference type="InterPro" id="IPR003959">
    <property type="entry name" value="ATPase_AAA_core"/>
</dbReference>
<dbReference type="GO" id="GO:0017116">
    <property type="term" value="F:single-stranded DNA helicase activity"/>
    <property type="evidence" value="ECO:0007669"/>
    <property type="project" value="TreeGrafter"/>
</dbReference>
<reference evidence="8 9" key="1">
    <citation type="submission" date="2020-04" db="EMBL/GenBank/DDBJ databases">
        <title>Vibrio sp. SM6, a novel species isolated from seawater.</title>
        <authorList>
            <person name="Wang X."/>
        </authorList>
    </citation>
    <scope>NUCLEOTIDE SEQUENCE [LARGE SCALE GENOMIC DNA]</scope>
    <source>
        <strain evidence="8 9">SM6</strain>
    </source>
</reference>
<organism evidence="8 9">
    <name type="scientific">Vibrio agarilyticus</name>
    <dbReference type="NCBI Taxonomy" id="2726741"/>
    <lineage>
        <taxon>Bacteria</taxon>
        <taxon>Pseudomonadati</taxon>
        <taxon>Pseudomonadota</taxon>
        <taxon>Gammaproteobacteria</taxon>
        <taxon>Vibrionales</taxon>
        <taxon>Vibrionaceae</taxon>
        <taxon>Vibrio</taxon>
    </lineage>
</organism>
<dbReference type="InterPro" id="IPR008921">
    <property type="entry name" value="DNA_pol3_clamp-load_cplx_C"/>
</dbReference>
<evidence type="ECO:0000313" key="9">
    <source>
        <dbReference type="Proteomes" id="UP000535589"/>
    </source>
</evidence>
<dbReference type="Proteomes" id="UP000535589">
    <property type="component" value="Unassembled WGS sequence"/>
</dbReference>
<keyword evidence="6" id="KW-0067">ATP-binding</keyword>